<dbReference type="Gene3D" id="1.20.1540.10">
    <property type="entry name" value="Rhomboid-like"/>
    <property type="match status" value="1"/>
</dbReference>
<keyword evidence="8" id="KW-1185">Reference proteome</keyword>
<dbReference type="AlphaFoldDB" id="A0A4D7JJT0"/>
<dbReference type="KEGG" id="fpf:DCC35_09535"/>
<evidence type="ECO:0000313" key="8">
    <source>
        <dbReference type="Proteomes" id="UP000298616"/>
    </source>
</evidence>
<dbReference type="Proteomes" id="UP000298616">
    <property type="component" value="Chromosome"/>
</dbReference>
<evidence type="ECO:0000259" key="6">
    <source>
        <dbReference type="Pfam" id="PF01694"/>
    </source>
</evidence>
<feature type="domain" description="Peptidase S54 rhomboid" evidence="6">
    <location>
        <begin position="49"/>
        <end position="180"/>
    </location>
</feature>
<evidence type="ECO:0000256" key="1">
    <source>
        <dbReference type="ARBA" id="ARBA00004141"/>
    </source>
</evidence>
<dbReference type="InterPro" id="IPR050925">
    <property type="entry name" value="Rhomboid_protease_S54"/>
</dbReference>
<feature type="transmembrane region" description="Helical" evidence="5">
    <location>
        <begin position="64"/>
        <end position="82"/>
    </location>
</feature>
<evidence type="ECO:0000256" key="2">
    <source>
        <dbReference type="ARBA" id="ARBA00022692"/>
    </source>
</evidence>
<dbReference type="GO" id="GO:0016020">
    <property type="term" value="C:membrane"/>
    <property type="evidence" value="ECO:0007669"/>
    <property type="project" value="UniProtKB-SubCell"/>
</dbReference>
<dbReference type="Pfam" id="PF01694">
    <property type="entry name" value="Rhomboid"/>
    <property type="match status" value="1"/>
</dbReference>
<feature type="transmembrane region" description="Helical" evidence="5">
    <location>
        <begin position="111"/>
        <end position="130"/>
    </location>
</feature>
<dbReference type="InterPro" id="IPR022764">
    <property type="entry name" value="Peptidase_S54_rhomboid_dom"/>
</dbReference>
<protein>
    <recommendedName>
        <fullName evidence="6">Peptidase S54 rhomboid domain-containing protein</fullName>
    </recommendedName>
</protein>
<comment type="subcellular location">
    <subcellularLocation>
        <location evidence="1">Membrane</location>
        <topology evidence="1">Multi-pass membrane protein</topology>
    </subcellularLocation>
</comment>
<dbReference type="PANTHER" id="PTHR43731">
    <property type="entry name" value="RHOMBOID PROTEASE"/>
    <property type="match status" value="1"/>
</dbReference>
<gene>
    <name evidence="7" type="ORF">DCC35_09535</name>
</gene>
<keyword evidence="3 5" id="KW-1133">Transmembrane helix</keyword>
<dbReference type="PANTHER" id="PTHR43731:SF9">
    <property type="entry name" value="SLR1461 PROTEIN"/>
    <property type="match status" value="1"/>
</dbReference>
<feature type="transmembrane region" description="Helical" evidence="5">
    <location>
        <begin position="137"/>
        <end position="155"/>
    </location>
</feature>
<dbReference type="EMBL" id="CP028923">
    <property type="protein sequence ID" value="QCK14967.1"/>
    <property type="molecule type" value="Genomic_DNA"/>
</dbReference>
<keyword evidence="4 5" id="KW-0472">Membrane</keyword>
<evidence type="ECO:0000256" key="4">
    <source>
        <dbReference type="ARBA" id="ARBA00023136"/>
    </source>
</evidence>
<dbReference type="OrthoDB" id="465874at2"/>
<evidence type="ECO:0000256" key="5">
    <source>
        <dbReference type="SAM" id="Phobius"/>
    </source>
</evidence>
<dbReference type="GO" id="GO:0004252">
    <property type="term" value="F:serine-type endopeptidase activity"/>
    <property type="evidence" value="ECO:0007669"/>
    <property type="project" value="InterPro"/>
</dbReference>
<keyword evidence="2 5" id="KW-0812">Transmembrane</keyword>
<dbReference type="SUPFAM" id="SSF144091">
    <property type="entry name" value="Rhomboid-like"/>
    <property type="match status" value="1"/>
</dbReference>
<name>A0A4D7JJT0_9BACT</name>
<dbReference type="InterPro" id="IPR035952">
    <property type="entry name" value="Rhomboid-like_sf"/>
</dbReference>
<evidence type="ECO:0000313" key="7">
    <source>
        <dbReference type="EMBL" id="QCK14967.1"/>
    </source>
</evidence>
<evidence type="ECO:0000256" key="3">
    <source>
        <dbReference type="ARBA" id="ARBA00022989"/>
    </source>
</evidence>
<organism evidence="7 8">
    <name type="scientific">Mangrovivirga cuniculi</name>
    <dbReference type="NCBI Taxonomy" id="2715131"/>
    <lineage>
        <taxon>Bacteria</taxon>
        <taxon>Pseudomonadati</taxon>
        <taxon>Bacteroidota</taxon>
        <taxon>Cytophagia</taxon>
        <taxon>Cytophagales</taxon>
        <taxon>Mangrovivirgaceae</taxon>
        <taxon>Mangrovivirga</taxon>
    </lineage>
</organism>
<feature type="transmembrane region" description="Helical" evidence="5">
    <location>
        <begin position="89"/>
        <end position="105"/>
    </location>
</feature>
<dbReference type="RefSeq" id="WP_137090552.1">
    <property type="nucleotide sequence ID" value="NZ_CP028923.1"/>
</dbReference>
<accession>A0A4D7JJT0</accession>
<reference evidence="7 8" key="1">
    <citation type="submission" date="2018-04" db="EMBL/GenBank/DDBJ databases">
        <title>Complete genome uncultured novel isolate.</title>
        <authorList>
            <person name="Merlino G."/>
        </authorList>
    </citation>
    <scope>NUCLEOTIDE SEQUENCE [LARGE SCALE GENOMIC DNA]</scope>
    <source>
        <strain evidence="8">R1DC9</strain>
    </source>
</reference>
<proteinExistence type="predicted"/>
<sequence length="233" mass="25985">MKDQVALRMSALYAVLFVTLLWCIKALEIAMNLSLGFLGVFPGNGKGMLGIFTGPLIHGNFDHLISNSLPLLVLITGTFFFYRKVAVHVFLVIYMLSGFLVWLFAREAYHIGSSGIVYGLVFFLFFSGLFRREYRSLIISSAVFLLYGTTFPGILPGDPFISFESHLAGAFSGLIGAYIYRGHPLLGLPDIPDDNAVESKESIEKIELPDYTKSHTGKESDRINYTFKEKDSK</sequence>